<gene>
    <name evidence="2" type="ORF">AB0D95_28090</name>
</gene>
<dbReference type="EMBL" id="JBEZNA010000099">
    <property type="protein sequence ID" value="MEU9581085.1"/>
    <property type="molecule type" value="Genomic_DNA"/>
</dbReference>
<evidence type="ECO:0008006" key="4">
    <source>
        <dbReference type="Google" id="ProtNLM"/>
    </source>
</evidence>
<dbReference type="Proteomes" id="UP001551584">
    <property type="component" value="Unassembled WGS sequence"/>
</dbReference>
<evidence type="ECO:0000256" key="1">
    <source>
        <dbReference type="SAM" id="Phobius"/>
    </source>
</evidence>
<evidence type="ECO:0000313" key="3">
    <source>
        <dbReference type="Proteomes" id="UP001551584"/>
    </source>
</evidence>
<feature type="transmembrane region" description="Helical" evidence="1">
    <location>
        <begin position="175"/>
        <end position="195"/>
    </location>
</feature>
<comment type="caution">
    <text evidence="2">The sequence shown here is derived from an EMBL/GenBank/DDBJ whole genome shotgun (WGS) entry which is preliminary data.</text>
</comment>
<feature type="transmembrane region" description="Helical" evidence="1">
    <location>
        <begin position="48"/>
        <end position="68"/>
    </location>
</feature>
<reference evidence="2 3" key="1">
    <citation type="submission" date="2024-06" db="EMBL/GenBank/DDBJ databases">
        <title>The Natural Products Discovery Center: Release of the First 8490 Sequenced Strains for Exploring Actinobacteria Biosynthetic Diversity.</title>
        <authorList>
            <person name="Kalkreuter E."/>
            <person name="Kautsar S.A."/>
            <person name="Yang D."/>
            <person name="Bader C.D."/>
            <person name="Teijaro C.N."/>
            <person name="Fluegel L."/>
            <person name="Davis C.M."/>
            <person name="Simpson J.R."/>
            <person name="Lauterbach L."/>
            <person name="Steele A.D."/>
            <person name="Gui C."/>
            <person name="Meng S."/>
            <person name="Li G."/>
            <person name="Viehrig K."/>
            <person name="Ye F."/>
            <person name="Su P."/>
            <person name="Kiefer A.F."/>
            <person name="Nichols A."/>
            <person name="Cepeda A.J."/>
            <person name="Yan W."/>
            <person name="Fan B."/>
            <person name="Jiang Y."/>
            <person name="Adhikari A."/>
            <person name="Zheng C.-J."/>
            <person name="Schuster L."/>
            <person name="Cowan T.M."/>
            <person name="Smanski M.J."/>
            <person name="Chevrette M.G."/>
            <person name="De Carvalho L.P.S."/>
            <person name="Shen B."/>
        </authorList>
    </citation>
    <scope>NUCLEOTIDE SEQUENCE [LARGE SCALE GENOMIC DNA]</scope>
    <source>
        <strain evidence="2 3">NPDC048117</strain>
    </source>
</reference>
<accession>A0ABV3EXZ5</accession>
<organism evidence="2 3">
    <name type="scientific">Streptomyces chilikensis</name>
    <dbReference type="NCBI Taxonomy" id="1194079"/>
    <lineage>
        <taxon>Bacteria</taxon>
        <taxon>Bacillati</taxon>
        <taxon>Actinomycetota</taxon>
        <taxon>Actinomycetes</taxon>
        <taxon>Kitasatosporales</taxon>
        <taxon>Streptomycetaceae</taxon>
        <taxon>Streptomyces</taxon>
    </lineage>
</organism>
<feature type="transmembrane region" description="Helical" evidence="1">
    <location>
        <begin position="75"/>
        <end position="93"/>
    </location>
</feature>
<sequence length="205" mass="21228">MWLSCLLAVVAGAFVWTRQLNGMPLVGLDIAYVTDDVRGAVHPVAHEYVGHFAGLVECVFLVGLTVGVRGPRARFVAGGVLLLVAAVLVAVGLRTLGEVPPYLDPSRTAAGRFAAAVVFALALLALCGAVALARRWFVFHDGFVTGLLAGAGSLHLVAIFLLASALDPPMELTGWAWVPGVCHLLAAGCVAVWAAGRREAAPSPG</sequence>
<protein>
    <recommendedName>
        <fullName evidence="4">DUF998 domain-containing protein</fullName>
    </recommendedName>
</protein>
<proteinExistence type="predicted"/>
<feature type="transmembrane region" description="Helical" evidence="1">
    <location>
        <begin position="144"/>
        <end position="163"/>
    </location>
</feature>
<feature type="transmembrane region" description="Helical" evidence="1">
    <location>
        <begin position="113"/>
        <end position="132"/>
    </location>
</feature>
<name>A0ABV3EXZ5_9ACTN</name>
<keyword evidence="3" id="KW-1185">Reference proteome</keyword>
<keyword evidence="1" id="KW-0472">Membrane</keyword>
<keyword evidence="1" id="KW-1133">Transmembrane helix</keyword>
<dbReference type="RefSeq" id="WP_280870672.1">
    <property type="nucleotide sequence ID" value="NZ_JBEZNA010000099.1"/>
</dbReference>
<keyword evidence="1" id="KW-0812">Transmembrane</keyword>
<evidence type="ECO:0000313" key="2">
    <source>
        <dbReference type="EMBL" id="MEU9581085.1"/>
    </source>
</evidence>